<evidence type="ECO:0000313" key="3">
    <source>
        <dbReference type="Proteomes" id="UP000298616"/>
    </source>
</evidence>
<dbReference type="AlphaFoldDB" id="A0A4D7JR99"/>
<accession>A0A4D7JR99</accession>
<dbReference type="PANTHER" id="PTHR46623">
    <property type="entry name" value="CARBOXYMETHYLENEBUTENOLIDASE-RELATED"/>
    <property type="match status" value="1"/>
</dbReference>
<dbReference type="EMBL" id="CP028923">
    <property type="protein sequence ID" value="QCK14216.1"/>
    <property type="molecule type" value="Genomic_DNA"/>
</dbReference>
<keyword evidence="3" id="KW-1185">Reference proteome</keyword>
<dbReference type="InterPro" id="IPR002925">
    <property type="entry name" value="Dienelactn_hydro"/>
</dbReference>
<dbReference type="SUPFAM" id="SSF53474">
    <property type="entry name" value="alpha/beta-Hydrolases"/>
    <property type="match status" value="1"/>
</dbReference>
<evidence type="ECO:0000313" key="2">
    <source>
        <dbReference type="EMBL" id="QCK14216.1"/>
    </source>
</evidence>
<dbReference type="OrthoDB" id="9771666at2"/>
<name>A0A4D7JR99_9BACT</name>
<dbReference type="PANTHER" id="PTHR46623:SF6">
    <property type="entry name" value="ALPHA_BETA-HYDROLASES SUPERFAMILY PROTEIN"/>
    <property type="match status" value="1"/>
</dbReference>
<dbReference type="Gene3D" id="3.40.50.1820">
    <property type="entry name" value="alpha/beta hydrolase"/>
    <property type="match status" value="1"/>
</dbReference>
<dbReference type="Proteomes" id="UP000298616">
    <property type="component" value="Chromosome"/>
</dbReference>
<dbReference type="GO" id="GO:0016787">
    <property type="term" value="F:hydrolase activity"/>
    <property type="evidence" value="ECO:0007669"/>
    <property type="project" value="InterPro"/>
</dbReference>
<evidence type="ECO:0000259" key="1">
    <source>
        <dbReference type="Pfam" id="PF01738"/>
    </source>
</evidence>
<feature type="domain" description="Dienelactone hydrolase" evidence="1">
    <location>
        <begin position="49"/>
        <end position="265"/>
    </location>
</feature>
<gene>
    <name evidence="2" type="ORF">DCC35_05380</name>
</gene>
<proteinExistence type="predicted"/>
<organism evidence="2 3">
    <name type="scientific">Mangrovivirga cuniculi</name>
    <dbReference type="NCBI Taxonomy" id="2715131"/>
    <lineage>
        <taxon>Bacteria</taxon>
        <taxon>Pseudomonadati</taxon>
        <taxon>Bacteroidota</taxon>
        <taxon>Cytophagia</taxon>
        <taxon>Cytophagales</taxon>
        <taxon>Mangrovivirgaceae</taxon>
        <taxon>Mangrovivirga</taxon>
    </lineage>
</organism>
<protein>
    <submittedName>
        <fullName evidence="2">Carboxymethylenebutenolidase</fullName>
    </submittedName>
</protein>
<dbReference type="InterPro" id="IPR029058">
    <property type="entry name" value="AB_hydrolase_fold"/>
</dbReference>
<sequence>MKNTAVFLILLTINLIQIKSQDWAIKQLENSPRHQENITVSYGDESISCFLVYPEVSEKAPVIILIHENRGLNDWARSMADQVAAMGYIVIAPDFLTGKAPNGGNTPDFENSDAARSAIYELSPQLITNDLKAVVSYAKKIPASNGEVAVMGFCWGGSQTFRFATNTDEVEAFFVFYGTGPKDPADYKDISAPVYGFYGGNDNRVNSTIDMSKEIMNEYNKTYKPEIYKGAGHGFMRAGQAPDASPENAQARKEALSRLKKLLEEI</sequence>
<dbReference type="RefSeq" id="WP_137089808.1">
    <property type="nucleotide sequence ID" value="NZ_CP028923.1"/>
</dbReference>
<dbReference type="Pfam" id="PF01738">
    <property type="entry name" value="DLH"/>
    <property type="match status" value="1"/>
</dbReference>
<dbReference type="KEGG" id="fpf:DCC35_05380"/>
<dbReference type="InterPro" id="IPR051049">
    <property type="entry name" value="Dienelactone_hydrolase-like"/>
</dbReference>
<reference evidence="2 3" key="1">
    <citation type="submission" date="2018-04" db="EMBL/GenBank/DDBJ databases">
        <title>Complete genome uncultured novel isolate.</title>
        <authorList>
            <person name="Merlino G."/>
        </authorList>
    </citation>
    <scope>NUCLEOTIDE SEQUENCE [LARGE SCALE GENOMIC DNA]</scope>
    <source>
        <strain evidence="3">R1DC9</strain>
    </source>
</reference>